<accession>A0A6A6GXM5</accession>
<sequence>MAASPSHGVTTRPPNGECSYRDLGLGTAAPTCGCHRFWGDESRRKLILGGAVQAGDDIRQTPWCICGHHACFHKDLKRSAIEAFGIEKTDKTSSGRVQTTSQDSDAIFVQYVRPTPDGRIQLVTGSPTTPIKRSKPATPEFLRRNAPTTSQDQPFHPANPPQSAESSQPAQQSKNTTTTQVLSNNPQIRPFPSPRLPAIQRLDGSRPSSAGSQYLRITSSQDRRRDFSGTGQQYDNAGLGLTFTLPGIAPSLPSTTNSIQNGDLPDWARLLKEFNEKPLSNAPSTTSEMQRISPNTAFLQRTSQQGSQARGTLLPPVATSYNFADARIAEEQSATEMATPSNRGTPDLRGFDNILHEVRETVERQTGAAAAGASGHQNSPSADPAVSSLQRLLPHLSAIRDYMASMPQESFQRRLDALENMSTHQASMDDIQGKNDYLEGHLIEIRTKVEEHTDTLGILQGGGSSRRRRLPSAGNEAINASFASNSSIQSTTSSALIAAAIERQETEAKMKDFEERVSQLESTAPPSYAHPLEIEVIFLPWSKDLKGVWFSPDNTPVQSSTLTTQESEEWTHAVNSSQRRSSLHHSGHSGWSSDDIHDWADSTDEWLCPRACGPKGVIYERLRSRGFVKNVELRKSDAGEFQSALRNAFLGLAQHFPSIAADESSQPLGDSTPSISFLGLRKPFVPLRKVHKSSRLRFLSTSEMLTPAIWTAEFLTSSVVMRAQGGQKRLFITNPDAYLQHNDHDGSCWTWQKLRELPRITPIQAESEGGVGEADAKEACWEYHPMYDPPQSLTSSFSSLISSHLSRASVRGTPPPTSQRLSEASSKEKGQDEAQKQSTLVKVNMSSQDRRRLPPVTPLSDSPRHRRTASAPISDYSSGLHGVSSTIEKRRMISFDSAPHPRNALQLSRRTSALSNQSGSSSKRRRISRSPDVERSAIAAAQGFTPRRSKEPPSPFYPPSSQGLPLPRSQGHAGAGDLTAAGPSTGRSWDANAAYATPFSGGHLLPGVVGSAKGGDTEADSAMIDQDEVWEGVTEPDPGQQTLTTNTDIPGHVDTIEISSVHQNTGDFDFDDDSDIEEDDDDDEDQDQD</sequence>
<feature type="region of interest" description="Disordered" evidence="2">
    <location>
        <begin position="1060"/>
        <end position="1089"/>
    </location>
</feature>
<feature type="region of interest" description="Disordered" evidence="2">
    <location>
        <begin position="556"/>
        <end position="592"/>
    </location>
</feature>
<evidence type="ECO:0000313" key="3">
    <source>
        <dbReference type="EMBL" id="KAF2230230.1"/>
    </source>
</evidence>
<evidence type="ECO:0000256" key="1">
    <source>
        <dbReference type="SAM" id="Coils"/>
    </source>
</evidence>
<dbReference type="OrthoDB" id="5427134at2759"/>
<dbReference type="AlphaFoldDB" id="A0A6A6GXM5"/>
<evidence type="ECO:0000313" key="4">
    <source>
        <dbReference type="Proteomes" id="UP000800092"/>
    </source>
</evidence>
<dbReference type="EMBL" id="ML991845">
    <property type="protein sequence ID" value="KAF2230230.1"/>
    <property type="molecule type" value="Genomic_DNA"/>
</dbReference>
<feature type="region of interest" description="Disordered" evidence="2">
    <location>
        <begin position="364"/>
        <end position="386"/>
    </location>
</feature>
<feature type="compositionally biased region" description="Polar residues" evidence="2">
    <location>
        <begin position="556"/>
        <end position="565"/>
    </location>
</feature>
<name>A0A6A6GXM5_VIRVR</name>
<evidence type="ECO:0000256" key="2">
    <source>
        <dbReference type="SAM" id="MobiDB-lite"/>
    </source>
</evidence>
<feature type="compositionally biased region" description="Basic and acidic residues" evidence="2">
    <location>
        <begin position="825"/>
        <end position="835"/>
    </location>
</feature>
<feature type="compositionally biased region" description="Low complexity" evidence="2">
    <location>
        <begin position="161"/>
        <end position="173"/>
    </location>
</feature>
<feature type="compositionally biased region" description="Acidic residues" evidence="2">
    <location>
        <begin position="1068"/>
        <end position="1089"/>
    </location>
</feature>
<proteinExistence type="predicted"/>
<dbReference type="Proteomes" id="UP000800092">
    <property type="component" value="Unassembled WGS sequence"/>
</dbReference>
<protein>
    <submittedName>
        <fullName evidence="3">Uncharacterized protein</fullName>
    </submittedName>
</protein>
<keyword evidence="4" id="KW-1185">Reference proteome</keyword>
<keyword evidence="1" id="KW-0175">Coiled coil</keyword>
<feature type="coiled-coil region" evidence="1">
    <location>
        <begin position="496"/>
        <end position="523"/>
    </location>
</feature>
<feature type="region of interest" description="Disordered" evidence="2">
    <location>
        <begin position="806"/>
        <end position="882"/>
    </location>
</feature>
<feature type="compositionally biased region" description="Polar residues" evidence="2">
    <location>
        <begin position="174"/>
        <end position="187"/>
    </location>
</feature>
<feature type="region of interest" description="Disordered" evidence="2">
    <location>
        <begin position="118"/>
        <end position="237"/>
    </location>
</feature>
<feature type="compositionally biased region" description="Polar residues" evidence="2">
    <location>
        <begin position="836"/>
        <end position="847"/>
    </location>
</feature>
<feature type="compositionally biased region" description="Polar residues" evidence="2">
    <location>
        <begin position="905"/>
        <end position="917"/>
    </location>
</feature>
<organism evidence="3 4">
    <name type="scientific">Viridothelium virens</name>
    <name type="common">Speckled blister lichen</name>
    <name type="synonym">Trypethelium virens</name>
    <dbReference type="NCBI Taxonomy" id="1048519"/>
    <lineage>
        <taxon>Eukaryota</taxon>
        <taxon>Fungi</taxon>
        <taxon>Dikarya</taxon>
        <taxon>Ascomycota</taxon>
        <taxon>Pezizomycotina</taxon>
        <taxon>Dothideomycetes</taxon>
        <taxon>Dothideomycetes incertae sedis</taxon>
        <taxon>Trypetheliales</taxon>
        <taxon>Trypetheliaceae</taxon>
        <taxon>Viridothelium</taxon>
    </lineage>
</organism>
<gene>
    <name evidence="3" type="ORF">EV356DRAFT_509286</name>
</gene>
<feature type="compositionally biased region" description="Polar residues" evidence="2">
    <location>
        <begin position="206"/>
        <end position="220"/>
    </location>
</feature>
<feature type="region of interest" description="Disordered" evidence="2">
    <location>
        <begin position="901"/>
        <end position="985"/>
    </location>
</feature>
<reference evidence="3" key="1">
    <citation type="journal article" date="2020" name="Stud. Mycol.">
        <title>101 Dothideomycetes genomes: a test case for predicting lifestyles and emergence of pathogens.</title>
        <authorList>
            <person name="Haridas S."/>
            <person name="Albert R."/>
            <person name="Binder M."/>
            <person name="Bloem J."/>
            <person name="Labutti K."/>
            <person name="Salamov A."/>
            <person name="Andreopoulos B."/>
            <person name="Baker S."/>
            <person name="Barry K."/>
            <person name="Bills G."/>
            <person name="Bluhm B."/>
            <person name="Cannon C."/>
            <person name="Castanera R."/>
            <person name="Culley D."/>
            <person name="Daum C."/>
            <person name="Ezra D."/>
            <person name="Gonzalez J."/>
            <person name="Henrissat B."/>
            <person name="Kuo A."/>
            <person name="Liang C."/>
            <person name="Lipzen A."/>
            <person name="Lutzoni F."/>
            <person name="Magnuson J."/>
            <person name="Mondo S."/>
            <person name="Nolan M."/>
            <person name="Ohm R."/>
            <person name="Pangilinan J."/>
            <person name="Park H.-J."/>
            <person name="Ramirez L."/>
            <person name="Alfaro M."/>
            <person name="Sun H."/>
            <person name="Tritt A."/>
            <person name="Yoshinaga Y."/>
            <person name="Zwiers L.-H."/>
            <person name="Turgeon B."/>
            <person name="Goodwin S."/>
            <person name="Spatafora J."/>
            <person name="Crous P."/>
            <person name="Grigoriev I."/>
        </authorList>
    </citation>
    <scope>NUCLEOTIDE SEQUENCE</scope>
    <source>
        <strain evidence="3">Tuck. ex Michener</strain>
    </source>
</reference>